<dbReference type="EMBL" id="CAJNOR010004349">
    <property type="protein sequence ID" value="CAF1495604.1"/>
    <property type="molecule type" value="Genomic_DNA"/>
</dbReference>
<dbReference type="EMBL" id="CAJNOJ010000411">
    <property type="protein sequence ID" value="CAF1438494.1"/>
    <property type="molecule type" value="Genomic_DNA"/>
</dbReference>
<feature type="chain" id="PRO_5035608273" description="Beta-lactamase-related domain-containing protein" evidence="1">
    <location>
        <begin position="28"/>
        <end position="634"/>
    </location>
</feature>
<evidence type="ECO:0000313" key="3">
    <source>
        <dbReference type="EMBL" id="CAF1438494.1"/>
    </source>
</evidence>
<gene>
    <name evidence="3" type="ORF">EDS130_LOCUS38695</name>
    <name evidence="4" type="ORF">XAT740_LOCUS39345</name>
</gene>
<evidence type="ECO:0000256" key="1">
    <source>
        <dbReference type="SAM" id="SignalP"/>
    </source>
</evidence>
<dbReference type="OrthoDB" id="5946976at2759"/>
<evidence type="ECO:0000259" key="2">
    <source>
        <dbReference type="Pfam" id="PF00144"/>
    </source>
</evidence>
<organism evidence="4 5">
    <name type="scientific">Adineta ricciae</name>
    <name type="common">Rotifer</name>
    <dbReference type="NCBI Taxonomy" id="249248"/>
    <lineage>
        <taxon>Eukaryota</taxon>
        <taxon>Metazoa</taxon>
        <taxon>Spiralia</taxon>
        <taxon>Gnathifera</taxon>
        <taxon>Rotifera</taxon>
        <taxon>Eurotatoria</taxon>
        <taxon>Bdelloidea</taxon>
        <taxon>Adinetida</taxon>
        <taxon>Adinetidae</taxon>
        <taxon>Adineta</taxon>
    </lineage>
</organism>
<dbReference type="InterPro" id="IPR012338">
    <property type="entry name" value="Beta-lactam/transpept-like"/>
</dbReference>
<accession>A0A815SUS8</accession>
<dbReference type="AlphaFoldDB" id="A0A815SUS8"/>
<name>A0A815SUS8_ADIRI</name>
<dbReference type="SUPFAM" id="SSF56601">
    <property type="entry name" value="beta-lactamase/transpeptidase-like"/>
    <property type="match status" value="1"/>
</dbReference>
<dbReference type="Proteomes" id="UP000663828">
    <property type="component" value="Unassembled WGS sequence"/>
</dbReference>
<proteinExistence type="predicted"/>
<dbReference type="PANTHER" id="PTHR46825">
    <property type="entry name" value="D-ALANYL-D-ALANINE-CARBOXYPEPTIDASE/ENDOPEPTIDASE AMPH"/>
    <property type="match status" value="1"/>
</dbReference>
<keyword evidence="5" id="KW-1185">Reference proteome</keyword>
<keyword evidence="1" id="KW-0732">Signal</keyword>
<comment type="caution">
    <text evidence="4">The sequence shown here is derived from an EMBL/GenBank/DDBJ whole genome shotgun (WGS) entry which is preliminary data.</text>
</comment>
<reference evidence="4" key="1">
    <citation type="submission" date="2021-02" db="EMBL/GenBank/DDBJ databases">
        <authorList>
            <person name="Nowell W R."/>
        </authorList>
    </citation>
    <scope>NUCLEOTIDE SEQUENCE</scope>
</reference>
<dbReference type="Pfam" id="PF17660">
    <property type="entry name" value="BTRD1"/>
    <property type="match status" value="5"/>
</dbReference>
<feature type="domain" description="Beta-lactamase-related" evidence="2">
    <location>
        <begin position="297"/>
        <end position="611"/>
    </location>
</feature>
<feature type="signal peptide" evidence="1">
    <location>
        <begin position="1"/>
        <end position="27"/>
    </location>
</feature>
<dbReference type="InterPro" id="IPR001466">
    <property type="entry name" value="Beta-lactam-related"/>
</dbReference>
<protein>
    <recommendedName>
        <fullName evidence="2">Beta-lactamase-related domain-containing protein</fullName>
    </recommendedName>
</protein>
<sequence length="634" mass="70365">MNLCRKRSWWTVCIYILAVLINRSVAADNPAFVARHGLTSSAYQTLYNQLAQQSYRLLYITGYTAYSQEKFAVYFEKSSGPPQICRHGLTSSQYQQAFNDAAAQGYSLVLVNGYTDTNGLDKYVAIWEKPAGNVAPLEARHGMTGGQYQSEVDSWISKGYRLKHVSGYAINNQARYAAIFEKVSGAPAQVARHGLTAAQYQTVFNTQTSAGYVLVLISGYTVNGVDYYAAIFEKKASDPWIARHGMSSKAYQGEFTNNYYQGYRLKVICGYSKNNVDLYAAIWDNPNMKGTDLSLIDSQIQTYMNKNPIPGLSIAITRQERLVFAKGYGYADQETGEKVHPDHLFRIASVSKPMTGIAVMKLIEQGKFSLTSKVFGASGLLGTTYGTKPYGQRVLNITVRHLLEHTSGFSNDGGDPMFMNTNLNQKDLISWVLDNRTPKNVPGTTYEYLNFGYTLLGRIIEKVSAQTYELFLRNQIFNNAPQTSKMLIGGDTLADKKTNEVTYYPSSAYNLLMRRMDAHGGWIARPIDLVGIMAKVDGFSFKTDILSSGTITTMWTGSSANAGYGKGWILDSSYRGHNGAMSGTIAFLVRRNDGLSYAFTVNTRPTNDSFAFQLKGTMDTIVSSVNAWPAYDLF</sequence>
<dbReference type="InterPro" id="IPR050491">
    <property type="entry name" value="AmpC-like"/>
</dbReference>
<dbReference type="InterPro" id="IPR049511">
    <property type="entry name" value="PGH-like_rpt"/>
</dbReference>
<evidence type="ECO:0000313" key="4">
    <source>
        <dbReference type="EMBL" id="CAF1495604.1"/>
    </source>
</evidence>
<evidence type="ECO:0000313" key="5">
    <source>
        <dbReference type="Proteomes" id="UP000663828"/>
    </source>
</evidence>
<dbReference type="Pfam" id="PF00144">
    <property type="entry name" value="Beta-lactamase"/>
    <property type="match status" value="1"/>
</dbReference>
<dbReference type="PANTHER" id="PTHR46825:SF13">
    <property type="entry name" value="BETA-LACTAMASE-RELATED DOMAIN-CONTAINING PROTEIN"/>
    <property type="match status" value="1"/>
</dbReference>
<dbReference type="Gene3D" id="3.40.710.10">
    <property type="entry name" value="DD-peptidase/beta-lactamase superfamily"/>
    <property type="match status" value="1"/>
</dbReference>
<dbReference type="Proteomes" id="UP000663852">
    <property type="component" value="Unassembled WGS sequence"/>
</dbReference>